<dbReference type="AlphaFoldDB" id="A0A0U1CX04"/>
<dbReference type="Proteomes" id="UP000199601">
    <property type="component" value="Unassembled WGS sequence"/>
</dbReference>
<protein>
    <recommendedName>
        <fullName evidence="4">Lipoprotein</fullName>
    </recommendedName>
</protein>
<name>A0A0U1CX04_9MYCO</name>
<feature type="chain" id="PRO_5039100672" description="Lipoprotein" evidence="1">
    <location>
        <begin position="20"/>
        <end position="114"/>
    </location>
</feature>
<gene>
    <name evidence="2" type="ORF">BN000_00607</name>
</gene>
<evidence type="ECO:0000256" key="1">
    <source>
        <dbReference type="SAM" id="SignalP"/>
    </source>
</evidence>
<proteinExistence type="predicted"/>
<dbReference type="PROSITE" id="PS51257">
    <property type="entry name" value="PROKAR_LIPOPROTEIN"/>
    <property type="match status" value="1"/>
</dbReference>
<feature type="signal peptide" evidence="1">
    <location>
        <begin position="1"/>
        <end position="19"/>
    </location>
</feature>
<keyword evidence="3" id="KW-1185">Reference proteome</keyword>
<evidence type="ECO:0000313" key="2">
    <source>
        <dbReference type="EMBL" id="CQD03632.1"/>
    </source>
</evidence>
<evidence type="ECO:0000313" key="3">
    <source>
        <dbReference type="Proteomes" id="UP000199601"/>
    </source>
</evidence>
<dbReference type="EMBL" id="CTEC01000001">
    <property type="protein sequence ID" value="CQD03632.1"/>
    <property type="molecule type" value="Genomic_DNA"/>
</dbReference>
<sequence length="114" mass="11971" precursor="true">MSAPIKAVAAAALSAIAVAGCSTMNHQMHTGCRVTGKDQLYSASGDKNGTRTTRTKRVSTTCGAFDVEDSIGGGFNSYDNWSLLEVGKTYDIETGGYRVGIFGSFPVVTKVLPK</sequence>
<organism evidence="2 3">
    <name type="scientific">Mycobacterium europaeum</name>
    <dbReference type="NCBI Taxonomy" id="761804"/>
    <lineage>
        <taxon>Bacteria</taxon>
        <taxon>Bacillati</taxon>
        <taxon>Actinomycetota</taxon>
        <taxon>Actinomycetes</taxon>
        <taxon>Mycobacteriales</taxon>
        <taxon>Mycobacteriaceae</taxon>
        <taxon>Mycobacterium</taxon>
        <taxon>Mycobacterium simiae complex</taxon>
    </lineage>
</organism>
<accession>A0A0U1CX04</accession>
<reference evidence="3" key="1">
    <citation type="submission" date="2015-03" db="EMBL/GenBank/DDBJ databases">
        <authorList>
            <person name="Urmite Genomes"/>
        </authorList>
    </citation>
    <scope>NUCLEOTIDE SEQUENCE [LARGE SCALE GENOMIC DNA]</scope>
    <source>
        <strain evidence="3">CSUR P1344</strain>
    </source>
</reference>
<keyword evidence="1" id="KW-0732">Signal</keyword>
<dbReference type="RefSeq" id="WP_090418260.1">
    <property type="nucleotide sequence ID" value="NZ_CTEC01000001.1"/>
</dbReference>
<evidence type="ECO:0008006" key="4">
    <source>
        <dbReference type="Google" id="ProtNLM"/>
    </source>
</evidence>